<dbReference type="InterPro" id="IPR011761">
    <property type="entry name" value="ATP-grasp"/>
</dbReference>
<keyword evidence="3 4" id="KW-0067">ATP-binding</keyword>
<dbReference type="PANTHER" id="PTHR43585:SF2">
    <property type="entry name" value="ATP-GRASP ENZYME FSQD"/>
    <property type="match status" value="1"/>
</dbReference>
<evidence type="ECO:0000256" key="4">
    <source>
        <dbReference type="PROSITE-ProRule" id="PRU00409"/>
    </source>
</evidence>
<name>A0AB34ISA5_PRYPA</name>
<dbReference type="PROSITE" id="PS50975">
    <property type="entry name" value="ATP_GRASP"/>
    <property type="match status" value="1"/>
</dbReference>
<evidence type="ECO:0000256" key="1">
    <source>
        <dbReference type="ARBA" id="ARBA00022598"/>
    </source>
</evidence>
<protein>
    <recommendedName>
        <fullName evidence="5">ATP-grasp domain-containing protein</fullName>
    </recommendedName>
</protein>
<evidence type="ECO:0000256" key="3">
    <source>
        <dbReference type="ARBA" id="ARBA00022840"/>
    </source>
</evidence>
<keyword evidence="2 4" id="KW-0547">Nucleotide-binding</keyword>
<dbReference type="Pfam" id="PF02786">
    <property type="entry name" value="CPSase_L_D2"/>
    <property type="match status" value="1"/>
</dbReference>
<dbReference type="InterPro" id="IPR052032">
    <property type="entry name" value="ATP-dep_AA_Ligase"/>
</dbReference>
<dbReference type="GO" id="GO:0005524">
    <property type="term" value="F:ATP binding"/>
    <property type="evidence" value="ECO:0007669"/>
    <property type="project" value="UniProtKB-UniRule"/>
</dbReference>
<evidence type="ECO:0000256" key="2">
    <source>
        <dbReference type="ARBA" id="ARBA00022741"/>
    </source>
</evidence>
<gene>
    <name evidence="6" type="ORF">AB1Y20_010449</name>
</gene>
<dbReference type="GO" id="GO:0046872">
    <property type="term" value="F:metal ion binding"/>
    <property type="evidence" value="ECO:0007669"/>
    <property type="project" value="InterPro"/>
</dbReference>
<keyword evidence="1" id="KW-0436">Ligase</keyword>
<sequence length="555" mass="60682">MELASLNSALACCLCFGNSTQRLDGRRVPNCSRPIVPSSTSPHHAGPHHAGPHQLVGVGQGHTDACTLCALSTSEWSPFAAVCKKQGGVDAAAGPEAAWLAPVQPERLHAVQSRHCHLTRWALADKVGRAALQAAWPSAAARRAHLMSRPSLRGKRVLILEDPRFSAGLSIRRNHRSLRTCASETGIKLDLVRIRENATARTFSISKLTLSVPKLLDAAAVAPAVLSFLTTLGIGGPGVYDGVLSWYDEFVPLADEVATLLKVPRNRRYLRAGAPPPQDKVEMRKLLRKDKGVKESRALAYARIRTPDEALHAVRNFVGFPCFVKPSSGGGGTSGVHRWLFSGRLDTEDQLIKAVRKHQHEGTEAILERYLDGPDVYAETVVFGGKVLACSLRGVVQTRSAPSEEPYTWQWPDMLSVSKRADCIAVATESVQSLHLYNGVYGIQLILDRQLGCSFVEVNMRPTNWPTVHDATFQFLFQTDLWLYAVCALMIAVGADPSPYILLGASPPLQVKASCSGNWLYHMNFFPDELMMYGSHHMDPSNGCYVKMLPLNATL</sequence>
<comment type="caution">
    <text evidence="6">The sequence shown here is derived from an EMBL/GenBank/DDBJ whole genome shotgun (WGS) entry which is preliminary data.</text>
</comment>
<proteinExistence type="predicted"/>
<evidence type="ECO:0000259" key="5">
    <source>
        <dbReference type="PROSITE" id="PS50975"/>
    </source>
</evidence>
<evidence type="ECO:0000313" key="6">
    <source>
        <dbReference type="EMBL" id="KAL1504038.1"/>
    </source>
</evidence>
<accession>A0AB34ISA5</accession>
<keyword evidence="7" id="KW-1185">Reference proteome</keyword>
<dbReference type="InterPro" id="IPR005479">
    <property type="entry name" value="CPAse_ATP-bd"/>
</dbReference>
<feature type="domain" description="ATP-grasp" evidence="5">
    <location>
        <begin position="285"/>
        <end position="490"/>
    </location>
</feature>
<dbReference type="EMBL" id="JBGBPQ010000020">
    <property type="protein sequence ID" value="KAL1504038.1"/>
    <property type="molecule type" value="Genomic_DNA"/>
</dbReference>
<dbReference type="PANTHER" id="PTHR43585">
    <property type="entry name" value="FUMIPYRROLE BIOSYNTHESIS PROTEIN C"/>
    <property type="match status" value="1"/>
</dbReference>
<dbReference type="AlphaFoldDB" id="A0AB34ISA5"/>
<reference evidence="6 7" key="1">
    <citation type="journal article" date="2024" name="Science">
        <title>Giant polyketide synthase enzymes in the biosynthesis of giant marine polyether toxins.</title>
        <authorList>
            <person name="Fallon T.R."/>
            <person name="Shende V.V."/>
            <person name="Wierzbicki I.H."/>
            <person name="Pendleton A.L."/>
            <person name="Watervoot N.F."/>
            <person name="Auber R.P."/>
            <person name="Gonzalez D.J."/>
            <person name="Wisecaver J.H."/>
            <person name="Moore B.S."/>
        </authorList>
    </citation>
    <scope>NUCLEOTIDE SEQUENCE [LARGE SCALE GENOMIC DNA]</scope>
    <source>
        <strain evidence="6 7">12B1</strain>
    </source>
</reference>
<dbReference type="Proteomes" id="UP001515480">
    <property type="component" value="Unassembled WGS sequence"/>
</dbReference>
<evidence type="ECO:0000313" key="7">
    <source>
        <dbReference type="Proteomes" id="UP001515480"/>
    </source>
</evidence>
<dbReference type="GO" id="GO:0016874">
    <property type="term" value="F:ligase activity"/>
    <property type="evidence" value="ECO:0007669"/>
    <property type="project" value="UniProtKB-KW"/>
</dbReference>
<dbReference type="SUPFAM" id="SSF56059">
    <property type="entry name" value="Glutathione synthetase ATP-binding domain-like"/>
    <property type="match status" value="1"/>
</dbReference>
<organism evidence="6 7">
    <name type="scientific">Prymnesium parvum</name>
    <name type="common">Toxic golden alga</name>
    <dbReference type="NCBI Taxonomy" id="97485"/>
    <lineage>
        <taxon>Eukaryota</taxon>
        <taxon>Haptista</taxon>
        <taxon>Haptophyta</taxon>
        <taxon>Prymnesiophyceae</taxon>
        <taxon>Prymnesiales</taxon>
        <taxon>Prymnesiaceae</taxon>
        <taxon>Prymnesium</taxon>
    </lineage>
</organism>
<dbReference type="Gene3D" id="3.30.470.20">
    <property type="entry name" value="ATP-grasp fold, B domain"/>
    <property type="match status" value="1"/>
</dbReference>